<keyword evidence="5" id="KW-0472">Membrane</keyword>
<dbReference type="GO" id="GO:0009279">
    <property type="term" value="C:cell outer membrane"/>
    <property type="evidence" value="ECO:0007669"/>
    <property type="project" value="UniProtKB-SubCell"/>
</dbReference>
<feature type="chain" id="PRO_5030107202" evidence="7">
    <location>
        <begin position="39"/>
        <end position="1049"/>
    </location>
</feature>
<keyword evidence="11" id="KW-1185">Reference proteome</keyword>
<feature type="domain" description="TonB-dependent transporter Oar-like beta-barrel" evidence="9">
    <location>
        <begin position="359"/>
        <end position="922"/>
    </location>
</feature>
<comment type="caution">
    <text evidence="10">The sequence shown here is derived from an EMBL/GenBank/DDBJ whole genome shotgun (WGS) entry which is preliminary data.</text>
</comment>
<evidence type="ECO:0000256" key="1">
    <source>
        <dbReference type="ARBA" id="ARBA00004571"/>
    </source>
</evidence>
<protein>
    <submittedName>
        <fullName evidence="10">TonB-dependent receptor</fullName>
    </submittedName>
</protein>
<evidence type="ECO:0000256" key="2">
    <source>
        <dbReference type="ARBA" id="ARBA00022448"/>
    </source>
</evidence>
<evidence type="ECO:0000313" key="11">
    <source>
        <dbReference type="Proteomes" id="UP000319486"/>
    </source>
</evidence>
<dbReference type="GO" id="GO:0044718">
    <property type="term" value="P:siderophore transmembrane transport"/>
    <property type="evidence" value="ECO:0007669"/>
    <property type="project" value="TreeGrafter"/>
</dbReference>
<comment type="subcellular location">
    <subcellularLocation>
        <location evidence="1">Cell outer membrane</location>
        <topology evidence="1">Multi-pass membrane protein</topology>
    </subcellularLocation>
</comment>
<feature type="domain" description="TonB-dependent receptor plug" evidence="8">
    <location>
        <begin position="143"/>
        <end position="248"/>
    </location>
</feature>
<dbReference type="OrthoDB" id="9768147at2"/>
<dbReference type="InterPro" id="IPR057601">
    <property type="entry name" value="Oar-like_b-barrel"/>
</dbReference>
<dbReference type="GO" id="GO:0015344">
    <property type="term" value="F:siderophore uptake transmembrane transporter activity"/>
    <property type="evidence" value="ECO:0007669"/>
    <property type="project" value="TreeGrafter"/>
</dbReference>
<evidence type="ECO:0000256" key="6">
    <source>
        <dbReference type="ARBA" id="ARBA00023237"/>
    </source>
</evidence>
<dbReference type="InterPro" id="IPR013784">
    <property type="entry name" value="Carb-bd-like_fold"/>
</dbReference>
<dbReference type="AlphaFoldDB" id="A0A502BX86"/>
<reference evidence="10 11" key="1">
    <citation type="journal article" date="2019" name="Environ. Microbiol.">
        <title>Species interactions and distinct microbial communities in high Arctic permafrost affected cryosols are associated with the CH4 and CO2 gas fluxes.</title>
        <authorList>
            <person name="Altshuler I."/>
            <person name="Hamel J."/>
            <person name="Turney S."/>
            <person name="Magnuson E."/>
            <person name="Levesque R."/>
            <person name="Greer C."/>
            <person name="Whyte L.G."/>
        </authorList>
    </citation>
    <scope>NUCLEOTIDE SEQUENCE [LARGE SCALE GENOMIC DNA]</scope>
    <source>
        <strain evidence="10 11">S13Y</strain>
    </source>
</reference>
<evidence type="ECO:0000313" key="10">
    <source>
        <dbReference type="EMBL" id="TPG04301.1"/>
    </source>
</evidence>
<dbReference type="Gene3D" id="2.170.130.10">
    <property type="entry name" value="TonB-dependent receptor, plug domain"/>
    <property type="match status" value="1"/>
</dbReference>
<evidence type="ECO:0000256" key="7">
    <source>
        <dbReference type="SAM" id="SignalP"/>
    </source>
</evidence>
<organism evidence="10 11">
    <name type="scientific">Rhodanobacter glycinis</name>
    <dbReference type="NCBI Taxonomy" id="582702"/>
    <lineage>
        <taxon>Bacteria</taxon>
        <taxon>Pseudomonadati</taxon>
        <taxon>Pseudomonadota</taxon>
        <taxon>Gammaproteobacteria</taxon>
        <taxon>Lysobacterales</taxon>
        <taxon>Rhodanobacteraceae</taxon>
        <taxon>Rhodanobacter</taxon>
    </lineage>
</organism>
<dbReference type="InterPro" id="IPR012910">
    <property type="entry name" value="Plug_dom"/>
</dbReference>
<evidence type="ECO:0000256" key="5">
    <source>
        <dbReference type="ARBA" id="ARBA00023136"/>
    </source>
</evidence>
<dbReference type="InterPro" id="IPR039426">
    <property type="entry name" value="TonB-dep_rcpt-like"/>
</dbReference>
<keyword evidence="7" id="KW-0732">Signal</keyword>
<evidence type="ECO:0000259" key="9">
    <source>
        <dbReference type="Pfam" id="PF25183"/>
    </source>
</evidence>
<proteinExistence type="predicted"/>
<dbReference type="PANTHER" id="PTHR30069">
    <property type="entry name" value="TONB-DEPENDENT OUTER MEMBRANE RECEPTOR"/>
    <property type="match status" value="1"/>
</dbReference>
<name>A0A502BX86_9GAMM</name>
<dbReference type="Pfam" id="PF07715">
    <property type="entry name" value="Plug"/>
    <property type="match status" value="1"/>
</dbReference>
<keyword evidence="3" id="KW-1134">Transmembrane beta strand</keyword>
<dbReference type="Pfam" id="PF25183">
    <property type="entry name" value="OMP_b-brl_4"/>
    <property type="match status" value="1"/>
</dbReference>
<keyword evidence="10" id="KW-0675">Receptor</keyword>
<feature type="signal peptide" evidence="7">
    <location>
        <begin position="1"/>
        <end position="38"/>
    </location>
</feature>
<evidence type="ECO:0000256" key="4">
    <source>
        <dbReference type="ARBA" id="ARBA00022692"/>
    </source>
</evidence>
<dbReference type="SUPFAM" id="SSF56935">
    <property type="entry name" value="Porins"/>
    <property type="match status" value="1"/>
</dbReference>
<keyword evidence="6" id="KW-0998">Cell outer membrane</keyword>
<evidence type="ECO:0000256" key="3">
    <source>
        <dbReference type="ARBA" id="ARBA00022452"/>
    </source>
</evidence>
<dbReference type="InterPro" id="IPR037066">
    <property type="entry name" value="Plug_dom_sf"/>
</dbReference>
<dbReference type="Gene3D" id="2.60.40.1120">
    <property type="entry name" value="Carboxypeptidase-like, regulatory domain"/>
    <property type="match status" value="1"/>
</dbReference>
<dbReference type="SUPFAM" id="SSF49452">
    <property type="entry name" value="Starch-binding domain-like"/>
    <property type="match status" value="1"/>
</dbReference>
<sequence length="1049" mass="113936">MNNRRIVQSNHRRRYLASHALSLAITATLGLYGSTALAQATTGSIFGQAQAGETVVIQSTSGINRQVVVDSTGHYTVSSLPLGSYTVTLQQNGQTVDSRPNVTLRVGTGTEVSFGGAANAQNLQGVTVVANALPSIDVSGVDSRTVITAGQLARLPLARSAEAIALLAPGVVEGSDTFMGMGMGASSPRKFVSFGGSSVTENAYYINGFNTTDPISGFGGLSLPYGSIDQQEILNGGYGAAYGRSDGGVISQVGKRGTNEWHFGGQILWKPKSLQGDPRDIYYSNASPNAGKLYWRRGSNKSSTTTVDAYVGGPLIKDKLFLFASVEGERIQGTGASGGTPSGAIGDPAGVGINTPPSYNNHTRLDDPKWYAKLDWNITDSNLLELTGASNKSSYRGNLYQYDYATGKQGPFDHPDLHIKDGSDLYVAKFTSYITDSLTFSALYGKMTGTHYNELPGYDPTLIPIAGQTSQNPDITGGQTIGNAQTIGALFDPQHATKNTNLRLDLSYKLGSHTLTAGIDNQNVRDIHDGQFPSGPGYAWAYASGDPNSWIAGGPDANGPGWQGYPWVRPPGQYTGGETGYYVSKQIFANSASVRVKQQAQYIEDAWQITDRWLVKLGLRNDQFTNYNGVGIPYLRLTSGQLAPRLGFSWDVNGDSSFKVYGNAGRYYLAVPASVALRSAGSSTFTNVYYTYTGIDPSTGYPTGLTPIDTYRGLEQPISANLEYGNPRDPKTAAATNIKSEYQDELILGFDRKLGDAWVYGAKATWRKLGRAIDDWGDTGRIAAKMAELGMNDYDPVNGIQGSYLINPGKNPIIQIPKLSGGYYQVPLDWKKDMGFNTSLKRKYYALDLYLEHPFDGKWYGKIDYLWSHNFGNTEGQVRSDIGQTDVSATVDWDYAQVMDYANGALSNDRRHQIKAYGYYQLTPEWMLSGNAAVLSGAPKTCMGFYGADQTNPGLGYGAFYHFCGGTPVSPGYKREAWTYLLSLGAEYRPDWADHKLAFQVQVYNVLDQQRITQHNGRYGSSAKVRPTYDLPLSTQPPRYVQLGITYDY</sequence>
<keyword evidence="2" id="KW-0813">Transport</keyword>
<dbReference type="GO" id="GO:0030246">
    <property type="term" value="F:carbohydrate binding"/>
    <property type="evidence" value="ECO:0007669"/>
    <property type="project" value="InterPro"/>
</dbReference>
<gene>
    <name evidence="10" type="ORF">EAH88_18310</name>
</gene>
<dbReference type="Proteomes" id="UP000319486">
    <property type="component" value="Unassembled WGS sequence"/>
</dbReference>
<dbReference type="InterPro" id="IPR036942">
    <property type="entry name" value="Beta-barrel_TonB_sf"/>
</dbReference>
<dbReference type="RefSeq" id="WP_140655983.1">
    <property type="nucleotide sequence ID" value="NZ_RCZB01000008.1"/>
</dbReference>
<dbReference type="EMBL" id="RCZO01000014">
    <property type="protein sequence ID" value="TPG04301.1"/>
    <property type="molecule type" value="Genomic_DNA"/>
</dbReference>
<accession>A0A502BX86</accession>
<dbReference type="Gene3D" id="2.40.170.20">
    <property type="entry name" value="TonB-dependent receptor, beta-barrel domain"/>
    <property type="match status" value="1"/>
</dbReference>
<keyword evidence="4" id="KW-0812">Transmembrane</keyword>
<dbReference type="PANTHER" id="PTHR30069:SF46">
    <property type="entry name" value="OAR PROTEIN"/>
    <property type="match status" value="1"/>
</dbReference>
<evidence type="ECO:0000259" key="8">
    <source>
        <dbReference type="Pfam" id="PF07715"/>
    </source>
</evidence>